<proteinExistence type="predicted"/>
<evidence type="ECO:0000256" key="1">
    <source>
        <dbReference type="SAM" id="Phobius"/>
    </source>
</evidence>
<dbReference type="GeneID" id="55604649"/>
<reference evidence="2 3" key="1">
    <citation type="submission" date="2017-07" db="EMBL/GenBank/DDBJ databases">
        <title>In vitro design and evaluation of phage cocktails against multidrug-resistant Aeromonas salmonicida.</title>
        <authorList>
            <person name="Chen L."/>
            <person name="Yuan S."/>
            <person name="Ma Y."/>
        </authorList>
    </citation>
    <scope>NUCLEOTIDE SEQUENCE [LARGE SCALE GENOMIC DNA]</scope>
</reference>
<dbReference type="RefSeq" id="YP_009834582.1">
    <property type="nucleotide sequence ID" value="NC_048673.1"/>
</dbReference>
<dbReference type="KEGG" id="vg:55604649"/>
<dbReference type="EMBL" id="MF448340">
    <property type="protein sequence ID" value="ASU00270.1"/>
    <property type="molecule type" value="Genomic_DNA"/>
</dbReference>
<organism evidence="2 3">
    <name type="scientific">Aeromonas phage AS-zj</name>
    <dbReference type="NCBI Taxonomy" id="2024208"/>
    <lineage>
        <taxon>Viruses</taxon>
        <taxon>Duplodnaviria</taxon>
        <taxon>Heunggongvirae</taxon>
        <taxon>Uroviricota</taxon>
        <taxon>Caudoviricetes</taxon>
        <taxon>Pantevenvirales</taxon>
        <taxon>Straboviridae</taxon>
        <taxon>Emmerichvirinae</taxon>
        <taxon>Ceceduovirus</taxon>
        <taxon>Ceceduovirus aszj</taxon>
    </lineage>
</organism>
<keyword evidence="3" id="KW-1185">Reference proteome</keyword>
<dbReference type="Pfam" id="PF23906">
    <property type="entry name" value="DUF7248"/>
    <property type="match status" value="1"/>
</dbReference>
<evidence type="ECO:0000313" key="2">
    <source>
        <dbReference type="EMBL" id="ASU00270.1"/>
    </source>
</evidence>
<feature type="transmembrane region" description="Helical" evidence="1">
    <location>
        <begin position="21"/>
        <end position="42"/>
    </location>
</feature>
<keyword evidence="1" id="KW-1133">Transmembrane helix</keyword>
<dbReference type="InterPro" id="IPR055672">
    <property type="entry name" value="DUF7248"/>
</dbReference>
<sequence length="83" mass="9376">MRNFNSNQPWFFRHFNKIFTVFFIGVLLMIAAQVALVGYAAVNVQEQGLKGVAESIWCGSNQNTDECKESIRGAFIDMLKEGK</sequence>
<keyword evidence="1" id="KW-0472">Membrane</keyword>
<name>A0A223LCV4_9CAUD</name>
<accession>A0A223LCV4</accession>
<evidence type="ECO:0000313" key="3">
    <source>
        <dbReference type="Proteomes" id="UP000226092"/>
    </source>
</evidence>
<dbReference type="Proteomes" id="UP000226092">
    <property type="component" value="Segment"/>
</dbReference>
<protein>
    <submittedName>
        <fullName evidence="2">Uncharacterized protein</fullName>
    </submittedName>
</protein>
<keyword evidence="1" id="KW-0812">Transmembrane</keyword>